<organism evidence="2 3">
    <name type="scientific">Rhynchophorus ferrugineus</name>
    <name type="common">Red palm weevil</name>
    <name type="synonym">Curculio ferrugineus</name>
    <dbReference type="NCBI Taxonomy" id="354439"/>
    <lineage>
        <taxon>Eukaryota</taxon>
        <taxon>Metazoa</taxon>
        <taxon>Ecdysozoa</taxon>
        <taxon>Arthropoda</taxon>
        <taxon>Hexapoda</taxon>
        <taxon>Insecta</taxon>
        <taxon>Pterygota</taxon>
        <taxon>Neoptera</taxon>
        <taxon>Endopterygota</taxon>
        <taxon>Coleoptera</taxon>
        <taxon>Polyphaga</taxon>
        <taxon>Cucujiformia</taxon>
        <taxon>Curculionidae</taxon>
        <taxon>Dryophthorinae</taxon>
        <taxon>Rhynchophorus</taxon>
    </lineage>
</organism>
<accession>A0A834MK30</accession>
<reference evidence="2" key="1">
    <citation type="submission" date="2020-08" db="EMBL/GenBank/DDBJ databases">
        <title>Genome sequencing and assembly of the red palm weevil Rhynchophorus ferrugineus.</title>
        <authorList>
            <person name="Dias G.B."/>
            <person name="Bergman C.M."/>
            <person name="Manee M."/>
        </authorList>
    </citation>
    <scope>NUCLEOTIDE SEQUENCE</scope>
    <source>
        <strain evidence="2">AA-2017</strain>
        <tissue evidence="2">Whole larva</tissue>
    </source>
</reference>
<evidence type="ECO:0000313" key="2">
    <source>
        <dbReference type="EMBL" id="KAF7281249.1"/>
    </source>
</evidence>
<feature type="chain" id="PRO_5032840887" evidence="1">
    <location>
        <begin position="23"/>
        <end position="93"/>
    </location>
</feature>
<comment type="caution">
    <text evidence="2">The sequence shown here is derived from an EMBL/GenBank/DDBJ whole genome shotgun (WGS) entry which is preliminary data.</text>
</comment>
<proteinExistence type="predicted"/>
<gene>
    <name evidence="2" type="ORF">GWI33_004983</name>
</gene>
<dbReference type="OrthoDB" id="7537057at2759"/>
<evidence type="ECO:0000313" key="3">
    <source>
        <dbReference type="Proteomes" id="UP000625711"/>
    </source>
</evidence>
<protein>
    <submittedName>
        <fullName evidence="2">Uncharacterized protein</fullName>
    </submittedName>
</protein>
<dbReference type="EMBL" id="JAACXV010000250">
    <property type="protein sequence ID" value="KAF7281249.1"/>
    <property type="molecule type" value="Genomic_DNA"/>
</dbReference>
<evidence type="ECO:0000256" key="1">
    <source>
        <dbReference type="SAM" id="SignalP"/>
    </source>
</evidence>
<keyword evidence="3" id="KW-1185">Reference proteome</keyword>
<name>A0A834MK30_RHYFE</name>
<keyword evidence="1" id="KW-0732">Signal</keyword>
<feature type="signal peptide" evidence="1">
    <location>
        <begin position="1"/>
        <end position="22"/>
    </location>
</feature>
<sequence length="93" mass="10324">MLYKSLIRLVILFGSNTWPSYAAPTLISKPQKIVLSSYASGLAIQSKNPAVVGLAIRDNNGTFEILDLVPYSTPPDLLDMMKSQERNRQEQAK</sequence>
<dbReference type="Proteomes" id="UP000625711">
    <property type="component" value="Unassembled WGS sequence"/>
</dbReference>
<dbReference type="AlphaFoldDB" id="A0A834MK30"/>